<dbReference type="EnsemblMetazoa" id="PPA43901.1">
    <property type="protein sequence ID" value="PPA43901.1"/>
    <property type="gene ID" value="WBGene00282270"/>
</dbReference>
<gene>
    <name evidence="2" type="primary">WBGene00282270</name>
</gene>
<accession>A0A2A6B6H7</accession>
<dbReference type="AlphaFoldDB" id="A0A2A6B6H7"/>
<reference evidence="2" key="2">
    <citation type="submission" date="2022-06" db="UniProtKB">
        <authorList>
            <consortium name="EnsemblMetazoa"/>
        </authorList>
    </citation>
    <scope>IDENTIFICATION</scope>
    <source>
        <strain evidence="2">PS312</strain>
    </source>
</reference>
<evidence type="ECO:0000313" key="2">
    <source>
        <dbReference type="EnsemblMetazoa" id="PPA43901.1"/>
    </source>
</evidence>
<feature type="compositionally biased region" description="Acidic residues" evidence="1">
    <location>
        <begin position="35"/>
        <end position="45"/>
    </location>
</feature>
<protein>
    <submittedName>
        <fullName evidence="2">Uncharacterized protein</fullName>
    </submittedName>
</protein>
<name>A0A2A6B6H7_PRIPA</name>
<evidence type="ECO:0000313" key="3">
    <source>
        <dbReference type="Proteomes" id="UP000005239"/>
    </source>
</evidence>
<accession>A0A8R1Z1T6</accession>
<feature type="region of interest" description="Disordered" evidence="1">
    <location>
        <begin position="31"/>
        <end position="51"/>
    </location>
</feature>
<sequence>MVHEHRSVAKCEVFNMRRKFSELRKLLTARVSAADETEERGEEGEGSSRDCDDYDQLIAAIITNLIFKTIKKPDFITTIFELTTMSQMLLATVLHLPGHETVAAVSLTTSSAPIVPTRMTTAMWSAG</sequence>
<dbReference type="Proteomes" id="UP000005239">
    <property type="component" value="Unassembled WGS sequence"/>
</dbReference>
<proteinExistence type="predicted"/>
<keyword evidence="3" id="KW-1185">Reference proteome</keyword>
<reference evidence="3" key="1">
    <citation type="journal article" date="2008" name="Nat. Genet.">
        <title>The Pristionchus pacificus genome provides a unique perspective on nematode lifestyle and parasitism.</title>
        <authorList>
            <person name="Dieterich C."/>
            <person name="Clifton S.W."/>
            <person name="Schuster L.N."/>
            <person name="Chinwalla A."/>
            <person name="Delehaunty K."/>
            <person name="Dinkelacker I."/>
            <person name="Fulton L."/>
            <person name="Fulton R."/>
            <person name="Godfrey J."/>
            <person name="Minx P."/>
            <person name="Mitreva M."/>
            <person name="Roeseler W."/>
            <person name="Tian H."/>
            <person name="Witte H."/>
            <person name="Yang S.P."/>
            <person name="Wilson R.K."/>
            <person name="Sommer R.J."/>
        </authorList>
    </citation>
    <scope>NUCLEOTIDE SEQUENCE [LARGE SCALE GENOMIC DNA]</scope>
    <source>
        <strain evidence="3">PS312</strain>
    </source>
</reference>
<evidence type="ECO:0000256" key="1">
    <source>
        <dbReference type="SAM" id="MobiDB-lite"/>
    </source>
</evidence>
<organism evidence="2 3">
    <name type="scientific">Pristionchus pacificus</name>
    <name type="common">Parasitic nematode worm</name>
    <dbReference type="NCBI Taxonomy" id="54126"/>
    <lineage>
        <taxon>Eukaryota</taxon>
        <taxon>Metazoa</taxon>
        <taxon>Ecdysozoa</taxon>
        <taxon>Nematoda</taxon>
        <taxon>Chromadorea</taxon>
        <taxon>Rhabditida</taxon>
        <taxon>Rhabditina</taxon>
        <taxon>Diplogasteromorpha</taxon>
        <taxon>Diplogasteroidea</taxon>
        <taxon>Neodiplogasteridae</taxon>
        <taxon>Pristionchus</taxon>
    </lineage>
</organism>